<evidence type="ECO:0000256" key="1">
    <source>
        <dbReference type="ARBA" id="ARBA00004123"/>
    </source>
</evidence>
<dbReference type="SMART" id="SM00509">
    <property type="entry name" value="TFS2N"/>
    <property type="match status" value="1"/>
</dbReference>
<dbReference type="InterPro" id="IPR035441">
    <property type="entry name" value="TFIIS/LEDGF_dom_sf"/>
</dbReference>
<name>A0A024UR00_9STRA</name>
<dbReference type="SUPFAM" id="SSF47676">
    <property type="entry name" value="Conserved domain common to transcription factors TFIIS, elongin A, CRSP70"/>
    <property type="match status" value="1"/>
</dbReference>
<dbReference type="GeneID" id="20078194"/>
<sequence length="541" mass="60855">MANGMWTRMGASGSSVVIAPKTITKEMEERIRVSIETFMKKAKPDEAKSLKLVRQHVERALSLSLTNHKDVLKRLMHIILQRGPAPAQPEVPVRPEITVAKTKSTWWKQVERREAMLMGCHRLFQFAVDHPECSVDVIQSLSDLSTVVNDRELYQLLNVYARQLGSVFVGHDMVPEWTQHSQPSPLQVLDCIASVYTLERIGVQHSRSGELRAFLDTTSLYSAEDYFGWNPALACPSTDPDQTAFLKMSNALTLLSYAHALDVSLGCTYASVLRWLSSFYPYQGPSAMDEVEYMDQCYLVCRVILTLTNWGAFDIAVDLMPNEFYFLQAHLDVQIGRGDCHLIGEFTRALKCFGSSVDRGVAFALCYQHSFVQLEAESVDEVVHKATVALFALNEPRFHGYAPAIPDAQVLAILQRNASTEQQRRAENTATFESDYKRSQMKQSLRKLLDKAATMDVKLIPLDDNLQRIQQKLESTTDVKTLDAKLAISMLQYLNKMTLTMEALKETGLGKSVNKLRKHPAEEVAAASQALVAKWKKEMLG</sequence>
<dbReference type="GO" id="GO:0005634">
    <property type="term" value="C:nucleus"/>
    <property type="evidence" value="ECO:0007669"/>
    <property type="project" value="UniProtKB-SubCell"/>
</dbReference>
<dbReference type="AlphaFoldDB" id="A0A024UR00"/>
<evidence type="ECO:0000259" key="4">
    <source>
        <dbReference type="PROSITE" id="PS51319"/>
    </source>
</evidence>
<evidence type="ECO:0000313" key="5">
    <source>
        <dbReference type="EMBL" id="ETW08600.1"/>
    </source>
</evidence>
<comment type="subcellular location">
    <subcellularLocation>
        <location evidence="1 3">Nucleus</location>
    </subcellularLocation>
</comment>
<gene>
    <name evidence="5" type="ORF">H310_01144</name>
</gene>
<dbReference type="InterPro" id="IPR044790">
    <property type="entry name" value="MD26C-like"/>
</dbReference>
<dbReference type="eggNOG" id="ENOG502QRYI">
    <property type="taxonomic scope" value="Eukaryota"/>
</dbReference>
<evidence type="ECO:0000256" key="2">
    <source>
        <dbReference type="ARBA" id="ARBA00023242"/>
    </source>
</evidence>
<dbReference type="InterPro" id="IPR017923">
    <property type="entry name" value="TFIIS_N"/>
</dbReference>
<dbReference type="VEuPathDB" id="FungiDB:H310_01144"/>
<dbReference type="PANTHER" id="PTHR47210:SF1">
    <property type="entry name" value="MEDIATOR OF RNA POLYMERASE II TRANSCRIPTION SUBUNIT 26C-RELATED"/>
    <property type="match status" value="1"/>
</dbReference>
<dbReference type="Pfam" id="PF08711">
    <property type="entry name" value="Med26"/>
    <property type="match status" value="1"/>
</dbReference>
<dbReference type="CDD" id="cd00183">
    <property type="entry name" value="TFIIS_I"/>
    <property type="match status" value="1"/>
</dbReference>
<dbReference type="OrthoDB" id="21513at2759"/>
<dbReference type="InterPro" id="IPR003617">
    <property type="entry name" value="TFIIS/CRSP70_N_sub"/>
</dbReference>
<dbReference type="PROSITE" id="PS51319">
    <property type="entry name" value="TFIIS_N"/>
    <property type="match status" value="1"/>
</dbReference>
<evidence type="ECO:0000256" key="3">
    <source>
        <dbReference type="PROSITE-ProRule" id="PRU00649"/>
    </source>
</evidence>
<protein>
    <recommendedName>
        <fullName evidence="4">TFIIS N-terminal domain-containing protein</fullName>
    </recommendedName>
</protein>
<accession>A0A024UR00</accession>
<reference evidence="5" key="1">
    <citation type="submission" date="2013-12" db="EMBL/GenBank/DDBJ databases">
        <title>The Genome Sequence of Aphanomyces invadans NJM9701.</title>
        <authorList>
            <consortium name="The Broad Institute Genomics Platform"/>
            <person name="Russ C."/>
            <person name="Tyler B."/>
            <person name="van West P."/>
            <person name="Dieguez-Uribeondo J."/>
            <person name="Young S.K."/>
            <person name="Zeng Q."/>
            <person name="Gargeya S."/>
            <person name="Fitzgerald M."/>
            <person name="Abouelleil A."/>
            <person name="Alvarado L."/>
            <person name="Chapman S.B."/>
            <person name="Gainer-Dewar J."/>
            <person name="Goldberg J."/>
            <person name="Griggs A."/>
            <person name="Gujja S."/>
            <person name="Hansen M."/>
            <person name="Howarth C."/>
            <person name="Imamovic A."/>
            <person name="Ireland A."/>
            <person name="Larimer J."/>
            <person name="McCowan C."/>
            <person name="Murphy C."/>
            <person name="Pearson M."/>
            <person name="Poon T.W."/>
            <person name="Priest M."/>
            <person name="Roberts A."/>
            <person name="Saif S."/>
            <person name="Shea T."/>
            <person name="Sykes S."/>
            <person name="Wortman J."/>
            <person name="Nusbaum C."/>
            <person name="Birren B."/>
        </authorList>
    </citation>
    <scope>NUCLEOTIDE SEQUENCE [LARGE SCALE GENOMIC DNA]</scope>
    <source>
        <strain evidence="5">NJM9701</strain>
    </source>
</reference>
<dbReference type="Gene3D" id="1.20.930.10">
    <property type="entry name" value="Conserved domain common to transcription factors TFIIS, elongin A, CRSP70"/>
    <property type="match status" value="1"/>
</dbReference>
<organism evidence="5">
    <name type="scientific">Aphanomyces invadans</name>
    <dbReference type="NCBI Taxonomy" id="157072"/>
    <lineage>
        <taxon>Eukaryota</taxon>
        <taxon>Sar</taxon>
        <taxon>Stramenopiles</taxon>
        <taxon>Oomycota</taxon>
        <taxon>Saprolegniomycetes</taxon>
        <taxon>Saprolegniales</taxon>
        <taxon>Verrucalvaceae</taxon>
        <taxon>Aphanomyces</taxon>
    </lineage>
</organism>
<dbReference type="PANTHER" id="PTHR47210">
    <property type="entry name" value="MEDIATOR OF RNA POLYMERASE II TRANSCRIPTION SUBUNIT 26C-RELATED"/>
    <property type="match status" value="1"/>
</dbReference>
<feature type="domain" description="TFIIS N-terminal" evidence="4">
    <location>
        <begin position="464"/>
        <end position="541"/>
    </location>
</feature>
<dbReference type="EMBL" id="KI913953">
    <property type="protein sequence ID" value="ETW08600.1"/>
    <property type="molecule type" value="Genomic_DNA"/>
</dbReference>
<dbReference type="RefSeq" id="XP_008862405.1">
    <property type="nucleotide sequence ID" value="XM_008864183.1"/>
</dbReference>
<dbReference type="STRING" id="157072.A0A024UR00"/>
<proteinExistence type="predicted"/>
<keyword evidence="2 3" id="KW-0539">Nucleus</keyword>